<accession>A0ABT8L2E9</accession>
<feature type="transmembrane region" description="Helical" evidence="1">
    <location>
        <begin position="52"/>
        <end position="70"/>
    </location>
</feature>
<proteinExistence type="predicted"/>
<reference evidence="2" key="1">
    <citation type="submission" date="2023-06" db="EMBL/GenBank/DDBJ databases">
        <title>Genomic of Agaribacillus aureum.</title>
        <authorList>
            <person name="Wang G."/>
        </authorList>
    </citation>
    <scope>NUCLEOTIDE SEQUENCE</scope>
    <source>
        <strain evidence="2">BMA12</strain>
    </source>
</reference>
<organism evidence="2 3">
    <name type="scientific">Agaribacillus aureus</name>
    <dbReference type="NCBI Taxonomy" id="3051825"/>
    <lineage>
        <taxon>Bacteria</taxon>
        <taxon>Pseudomonadati</taxon>
        <taxon>Bacteroidota</taxon>
        <taxon>Cytophagia</taxon>
        <taxon>Cytophagales</taxon>
        <taxon>Splendidivirgaceae</taxon>
        <taxon>Agaribacillus</taxon>
    </lineage>
</organism>
<keyword evidence="1" id="KW-0472">Membrane</keyword>
<evidence type="ECO:0000256" key="1">
    <source>
        <dbReference type="SAM" id="Phobius"/>
    </source>
</evidence>
<comment type="caution">
    <text evidence="2">The sequence shown here is derived from an EMBL/GenBank/DDBJ whole genome shotgun (WGS) entry which is preliminary data.</text>
</comment>
<name>A0ABT8L2E9_9BACT</name>
<protein>
    <submittedName>
        <fullName evidence="2">Uncharacterized protein</fullName>
    </submittedName>
</protein>
<gene>
    <name evidence="2" type="ORF">QQ020_07465</name>
</gene>
<sequence length="302" mass="33276">MDKHLDELFNKARAQAPKASFADTVAQFNLTIAATGGSAAITSWLFKALSMINSLVVTGVLVTTVIVVFGDDRPKKRDAVKSVADSTYQDIPSPGEPLIFQSATSSFGEETTGGKTAFNTRVNDDESVAGETDSVGNHKIDYLLRQKKQAPIWKIQSRKIADKMHSYVSSAWPEKAITALPNSIKPFVTDIPKPKGMLFTLTELSSETDFQNIEKLAADAGVTFYSHVHHSKQRYRGQLLISDFVVEMTIDGTEITSRVKVEVPKRGRFAVDLGWFVSEDGKAVRLTDDITVTEAISKYPRR</sequence>
<keyword evidence="1" id="KW-0812">Transmembrane</keyword>
<keyword evidence="3" id="KW-1185">Reference proteome</keyword>
<keyword evidence="1" id="KW-1133">Transmembrane helix</keyword>
<evidence type="ECO:0000313" key="3">
    <source>
        <dbReference type="Proteomes" id="UP001172083"/>
    </source>
</evidence>
<evidence type="ECO:0000313" key="2">
    <source>
        <dbReference type="EMBL" id="MDN5211883.1"/>
    </source>
</evidence>
<dbReference type="RefSeq" id="WP_346757210.1">
    <property type="nucleotide sequence ID" value="NZ_JAUJEB010000001.1"/>
</dbReference>
<dbReference type="EMBL" id="JAUJEB010000001">
    <property type="protein sequence ID" value="MDN5211883.1"/>
    <property type="molecule type" value="Genomic_DNA"/>
</dbReference>
<dbReference type="Proteomes" id="UP001172083">
    <property type="component" value="Unassembled WGS sequence"/>
</dbReference>